<dbReference type="Proteomes" id="UP000660885">
    <property type="component" value="Unassembled WGS sequence"/>
</dbReference>
<evidence type="ECO:0000256" key="1">
    <source>
        <dbReference type="ARBA" id="ARBA00022679"/>
    </source>
</evidence>
<dbReference type="InterPro" id="IPR044855">
    <property type="entry name" value="CoA-Trfase_III_dom3_sf"/>
</dbReference>
<dbReference type="InterPro" id="IPR003673">
    <property type="entry name" value="CoA-Trfase_fam_III"/>
</dbReference>
<evidence type="ECO:0000313" key="2">
    <source>
        <dbReference type="EMBL" id="MBL6080872.1"/>
    </source>
</evidence>
<keyword evidence="3" id="KW-1185">Reference proteome</keyword>
<comment type="caution">
    <text evidence="2">The sequence shown here is derived from an EMBL/GenBank/DDBJ whole genome shotgun (WGS) entry which is preliminary data.</text>
</comment>
<dbReference type="PANTHER" id="PTHR48207">
    <property type="entry name" value="SUCCINATE--HYDROXYMETHYLGLUTARATE COA-TRANSFERASE"/>
    <property type="match status" value="1"/>
</dbReference>
<dbReference type="SUPFAM" id="SSF89796">
    <property type="entry name" value="CoA-transferase family III (CaiB/BaiF)"/>
    <property type="match status" value="1"/>
</dbReference>
<evidence type="ECO:0000313" key="3">
    <source>
        <dbReference type="Proteomes" id="UP000660885"/>
    </source>
</evidence>
<dbReference type="Gene3D" id="3.40.50.10540">
    <property type="entry name" value="Crotonobetainyl-coa:carnitine coa-transferase, domain 1"/>
    <property type="match status" value="1"/>
</dbReference>
<name>A0ABS1UB17_9PROT</name>
<sequence length="414" mass="44738">MPGPLAGIRVLDLTTVLVGPYCTQLLAEMGAEVTKVEAPEGDMVRLIGPGRSPGMGGMFLTINRGKRSIALDLKRPEARQVLLRLARTADVLVTNIRPAAMARLGLDYPALRAVNPRLVYAAVLGYAQSGPYAPRPAYDDLMQGAAGIAHLQSRTGDRTPRYAPLAMADRITGLAALGAINAALVHRERDGEGQLVEVPMFETMLNFVLGDHLGGKTFDPPLDAGGYGRLLSPDRRPYRTRDGHVCTMIYNDRQWRSFCAAVGWPDLVATDPRFASHATRTRHIDEVLAMLAEEFLTRTTAEWMELLAAADLPVTPVHTLESVFEDPHLQATGFFSREEHPTEGPLTRMAIPFTFSANPADERAPAPRLGEHSAAILHEAGYAEPEIAELLASGAVRAAEPVTAPDVTAACASR</sequence>
<gene>
    <name evidence="2" type="ORF">JMJ56_22930</name>
</gene>
<dbReference type="InterPro" id="IPR050483">
    <property type="entry name" value="CoA-transferase_III_domain"/>
</dbReference>
<protein>
    <submittedName>
        <fullName evidence="2">CoA transferase</fullName>
    </submittedName>
</protein>
<dbReference type="InterPro" id="IPR023606">
    <property type="entry name" value="CoA-Trfase_III_dom_1_sf"/>
</dbReference>
<dbReference type="GO" id="GO:0016740">
    <property type="term" value="F:transferase activity"/>
    <property type="evidence" value="ECO:0007669"/>
    <property type="project" value="UniProtKB-KW"/>
</dbReference>
<organism evidence="2 3">
    <name type="scientific">Belnapia arida</name>
    <dbReference type="NCBI Taxonomy" id="2804533"/>
    <lineage>
        <taxon>Bacteria</taxon>
        <taxon>Pseudomonadati</taxon>
        <taxon>Pseudomonadota</taxon>
        <taxon>Alphaproteobacteria</taxon>
        <taxon>Acetobacterales</taxon>
        <taxon>Roseomonadaceae</taxon>
        <taxon>Belnapia</taxon>
    </lineage>
</organism>
<dbReference type="PANTHER" id="PTHR48207:SF4">
    <property type="entry name" value="BLL6097 PROTEIN"/>
    <property type="match status" value="1"/>
</dbReference>
<dbReference type="EMBL" id="JAETWB010000018">
    <property type="protein sequence ID" value="MBL6080872.1"/>
    <property type="molecule type" value="Genomic_DNA"/>
</dbReference>
<dbReference type="RefSeq" id="WP_202834098.1">
    <property type="nucleotide sequence ID" value="NZ_JAETWB010000018.1"/>
</dbReference>
<accession>A0ABS1UB17</accession>
<proteinExistence type="predicted"/>
<dbReference type="Pfam" id="PF02515">
    <property type="entry name" value="CoA_transf_3"/>
    <property type="match status" value="1"/>
</dbReference>
<keyword evidence="1 2" id="KW-0808">Transferase</keyword>
<reference evidence="2 3" key="1">
    <citation type="submission" date="2021-01" db="EMBL/GenBank/DDBJ databases">
        <title>Belnapia mucosa sp. nov. and Belnapia arida sp. nov., isolated from the Tabernas Desert (Almeria, Spain).</title>
        <authorList>
            <person name="Molina-Menor E."/>
            <person name="Vidal-Verdu A."/>
            <person name="Calonge A."/>
            <person name="Satari L."/>
            <person name="Pereto J."/>
            <person name="Porcar M."/>
        </authorList>
    </citation>
    <scope>NUCLEOTIDE SEQUENCE [LARGE SCALE GENOMIC DNA]</scope>
    <source>
        <strain evidence="2 3">T18</strain>
    </source>
</reference>
<dbReference type="Gene3D" id="3.30.1540.10">
    <property type="entry name" value="formyl-coa transferase, domain 3"/>
    <property type="match status" value="1"/>
</dbReference>